<name>A0A0R3VSU5_TAEAS</name>
<dbReference type="GO" id="GO:0000978">
    <property type="term" value="F:RNA polymerase II cis-regulatory region sequence-specific DNA binding"/>
    <property type="evidence" value="ECO:0007669"/>
    <property type="project" value="TreeGrafter"/>
</dbReference>
<keyword evidence="4" id="KW-0805">Transcription regulation</keyword>
<keyword evidence="8" id="KW-0539">Nucleus</keyword>
<dbReference type="InterPro" id="IPR013088">
    <property type="entry name" value="Znf_NHR/GATA"/>
</dbReference>
<reference evidence="11 12" key="2">
    <citation type="submission" date="2018-11" db="EMBL/GenBank/DDBJ databases">
        <authorList>
            <consortium name="Pathogen Informatics"/>
        </authorList>
    </citation>
    <scope>NUCLEOTIDE SEQUENCE [LARGE SCALE GENOMIC DNA]</scope>
</reference>
<dbReference type="GO" id="GO:0000122">
    <property type="term" value="P:negative regulation of transcription by RNA polymerase II"/>
    <property type="evidence" value="ECO:0007669"/>
    <property type="project" value="TreeGrafter"/>
</dbReference>
<dbReference type="GO" id="GO:0030154">
    <property type="term" value="P:cell differentiation"/>
    <property type="evidence" value="ECO:0007669"/>
    <property type="project" value="TreeGrafter"/>
</dbReference>
<feature type="region of interest" description="Disordered" evidence="9">
    <location>
        <begin position="1"/>
        <end position="20"/>
    </location>
</feature>
<dbReference type="WBParaSite" id="TASK_0000026001-mRNA-1">
    <property type="protein sequence ID" value="TASK_0000026001-mRNA-1"/>
    <property type="gene ID" value="TASK_0000026001"/>
</dbReference>
<dbReference type="GO" id="GO:0004879">
    <property type="term" value="F:nuclear receptor activity"/>
    <property type="evidence" value="ECO:0007669"/>
    <property type="project" value="TreeGrafter"/>
</dbReference>
<accession>A0A0R3VSU5</accession>
<evidence type="ECO:0000313" key="11">
    <source>
        <dbReference type="EMBL" id="VDK20552.1"/>
    </source>
</evidence>
<evidence type="ECO:0000256" key="5">
    <source>
        <dbReference type="ARBA" id="ARBA00023125"/>
    </source>
</evidence>
<keyword evidence="1" id="KW-0479">Metal-binding</keyword>
<feature type="region of interest" description="Disordered" evidence="9">
    <location>
        <begin position="80"/>
        <end position="125"/>
    </location>
</feature>
<organism evidence="13">
    <name type="scientific">Taenia asiatica</name>
    <name type="common">Asian tapeworm</name>
    <dbReference type="NCBI Taxonomy" id="60517"/>
    <lineage>
        <taxon>Eukaryota</taxon>
        <taxon>Metazoa</taxon>
        <taxon>Spiralia</taxon>
        <taxon>Lophotrochozoa</taxon>
        <taxon>Platyhelminthes</taxon>
        <taxon>Cestoda</taxon>
        <taxon>Eucestoda</taxon>
        <taxon>Cyclophyllidea</taxon>
        <taxon>Taeniidae</taxon>
        <taxon>Taenia</taxon>
    </lineage>
</organism>
<keyword evidence="3" id="KW-0862">Zinc</keyword>
<keyword evidence="2" id="KW-0863">Zinc-finger</keyword>
<keyword evidence="6" id="KW-0804">Transcription</keyword>
<evidence type="ECO:0000256" key="7">
    <source>
        <dbReference type="ARBA" id="ARBA00023170"/>
    </source>
</evidence>
<dbReference type="AlphaFoldDB" id="A0A0R3VSU5"/>
<feature type="domain" description="Nuclear receptor" evidence="10">
    <location>
        <begin position="134"/>
        <end position="211"/>
    </location>
</feature>
<evidence type="ECO:0000259" key="10">
    <source>
        <dbReference type="PROSITE" id="PS51030"/>
    </source>
</evidence>
<keyword evidence="7" id="KW-0675">Receptor</keyword>
<dbReference type="STRING" id="60517.A0A0R3VSU5"/>
<gene>
    <name evidence="11" type="ORF">TASK_LOCUS261</name>
</gene>
<dbReference type="PROSITE" id="PS00031">
    <property type="entry name" value="NUCLEAR_REC_DBD_1"/>
    <property type="match status" value="1"/>
</dbReference>
<dbReference type="PANTHER" id="PTHR24082">
    <property type="entry name" value="NUCLEAR HORMONE RECEPTOR"/>
    <property type="match status" value="1"/>
</dbReference>
<dbReference type="InterPro" id="IPR050234">
    <property type="entry name" value="Nuclear_hormone_rcpt_NR1"/>
</dbReference>
<evidence type="ECO:0000256" key="9">
    <source>
        <dbReference type="SAM" id="MobiDB-lite"/>
    </source>
</evidence>
<dbReference type="Proteomes" id="UP000282613">
    <property type="component" value="Unassembled WGS sequence"/>
</dbReference>
<feature type="compositionally biased region" description="Basic and acidic residues" evidence="9">
    <location>
        <begin position="97"/>
        <end position="110"/>
    </location>
</feature>
<evidence type="ECO:0000313" key="13">
    <source>
        <dbReference type="WBParaSite" id="TASK_0000026001-mRNA-1"/>
    </source>
</evidence>
<dbReference type="EMBL" id="UYRS01000028">
    <property type="protein sequence ID" value="VDK20552.1"/>
    <property type="molecule type" value="Genomic_DNA"/>
</dbReference>
<keyword evidence="12" id="KW-1185">Reference proteome</keyword>
<evidence type="ECO:0000256" key="3">
    <source>
        <dbReference type="ARBA" id="ARBA00022833"/>
    </source>
</evidence>
<reference evidence="13" key="1">
    <citation type="submission" date="2017-02" db="UniProtKB">
        <authorList>
            <consortium name="WormBaseParasite"/>
        </authorList>
    </citation>
    <scope>IDENTIFICATION</scope>
</reference>
<dbReference type="OrthoDB" id="6352325at2759"/>
<evidence type="ECO:0000256" key="6">
    <source>
        <dbReference type="ARBA" id="ARBA00023163"/>
    </source>
</evidence>
<protein>
    <submittedName>
        <fullName evidence="13">Nuclear receptor domain-containing protein</fullName>
    </submittedName>
</protein>
<proteinExistence type="predicted"/>
<dbReference type="PANTHER" id="PTHR24082:SF283">
    <property type="entry name" value="NUCLEAR HORMONE RECEPTOR HR96"/>
    <property type="match status" value="1"/>
</dbReference>
<dbReference type="InterPro" id="IPR001628">
    <property type="entry name" value="Znf_hrmn_rcpt"/>
</dbReference>
<evidence type="ECO:0000256" key="2">
    <source>
        <dbReference type="ARBA" id="ARBA00022771"/>
    </source>
</evidence>
<evidence type="ECO:0000256" key="8">
    <source>
        <dbReference type="ARBA" id="ARBA00023242"/>
    </source>
</evidence>
<dbReference type="GO" id="GO:0008270">
    <property type="term" value="F:zinc ion binding"/>
    <property type="evidence" value="ECO:0007669"/>
    <property type="project" value="UniProtKB-KW"/>
</dbReference>
<dbReference type="PRINTS" id="PR00047">
    <property type="entry name" value="STROIDFINGER"/>
</dbReference>
<evidence type="ECO:0000313" key="12">
    <source>
        <dbReference type="Proteomes" id="UP000282613"/>
    </source>
</evidence>
<dbReference type="PROSITE" id="PS51030">
    <property type="entry name" value="NUCLEAR_REC_DBD_2"/>
    <property type="match status" value="1"/>
</dbReference>
<keyword evidence="5" id="KW-0238">DNA-binding</keyword>
<evidence type="ECO:0000256" key="1">
    <source>
        <dbReference type="ARBA" id="ARBA00022723"/>
    </source>
</evidence>
<feature type="compositionally biased region" description="Polar residues" evidence="9">
    <location>
        <begin position="1"/>
        <end position="11"/>
    </location>
</feature>
<sequence length="212" mass="23484">MALHGNDQTHFTRGDSCAPDNPMLKDTSSLFHNVNLSSHVPAYPMNSYSHNAQLLLKNFSHCAGRPDFCLPPGYHGLGHDNHAEDSHLGSNEQSLDFGHRSDNSGHDVYSERSQSSTGHVVRTRRRKAGGMEAARVCVVCGEPASGYNFDRLTCESCKAFFRRNALKPKEKIKACGRNGDCNIEGSQRKHCPSCRLEKCLAVGMKKELILRK</sequence>
<dbReference type="SUPFAM" id="SSF57716">
    <property type="entry name" value="Glucocorticoid receptor-like (DNA-binding domain)"/>
    <property type="match status" value="1"/>
</dbReference>
<dbReference type="Pfam" id="PF00105">
    <property type="entry name" value="zf-C4"/>
    <property type="match status" value="1"/>
</dbReference>
<dbReference type="Gene3D" id="3.30.50.10">
    <property type="entry name" value="Erythroid Transcription Factor GATA-1, subunit A"/>
    <property type="match status" value="1"/>
</dbReference>
<evidence type="ECO:0000256" key="4">
    <source>
        <dbReference type="ARBA" id="ARBA00023015"/>
    </source>
</evidence>
<dbReference type="SMART" id="SM00399">
    <property type="entry name" value="ZnF_C4"/>
    <property type="match status" value="1"/>
</dbReference>
<dbReference type="GO" id="GO:0045944">
    <property type="term" value="P:positive regulation of transcription by RNA polymerase II"/>
    <property type="evidence" value="ECO:0007669"/>
    <property type="project" value="TreeGrafter"/>
</dbReference>